<dbReference type="InterPro" id="IPR017974">
    <property type="entry name" value="Claudin_CS"/>
</dbReference>
<keyword evidence="2 6" id="KW-0812">Transmembrane</keyword>
<dbReference type="InterPro" id="IPR009571">
    <property type="entry name" value="SUR7/Rim9-like_fungi"/>
</dbReference>
<dbReference type="EMBL" id="KB456271">
    <property type="protein sequence ID" value="EMF08337.1"/>
    <property type="molecule type" value="Genomic_DNA"/>
</dbReference>
<dbReference type="InterPro" id="IPR052413">
    <property type="entry name" value="SUR7_domain"/>
</dbReference>
<feature type="transmembrane region" description="Helical" evidence="6">
    <location>
        <begin position="179"/>
        <end position="199"/>
    </location>
</feature>
<dbReference type="HOGENOM" id="CLU_034574_0_0_1"/>
<keyword evidence="8" id="KW-1185">Reference proteome</keyword>
<dbReference type="OMA" id="QGITHCS"/>
<reference evidence="7 8" key="1">
    <citation type="journal article" date="2012" name="PLoS Pathog.">
        <title>Diverse lifestyles and strategies of plant pathogenesis encoded in the genomes of eighteen Dothideomycetes fungi.</title>
        <authorList>
            <person name="Ohm R.A."/>
            <person name="Feau N."/>
            <person name="Henrissat B."/>
            <person name="Schoch C.L."/>
            <person name="Horwitz B.A."/>
            <person name="Barry K.W."/>
            <person name="Condon B.J."/>
            <person name="Copeland A.C."/>
            <person name="Dhillon B."/>
            <person name="Glaser F."/>
            <person name="Hesse C.N."/>
            <person name="Kosti I."/>
            <person name="LaButti K."/>
            <person name="Lindquist E.A."/>
            <person name="Lucas S."/>
            <person name="Salamov A.A."/>
            <person name="Bradshaw R.E."/>
            <person name="Ciuffetti L."/>
            <person name="Hamelin R.C."/>
            <person name="Kema G.H.J."/>
            <person name="Lawrence C."/>
            <person name="Scott J.A."/>
            <person name="Spatafora J.W."/>
            <person name="Turgeon B.G."/>
            <person name="de Wit P.J.G.M."/>
            <person name="Zhong S."/>
            <person name="Goodwin S.B."/>
            <person name="Grigoriev I.V."/>
        </authorList>
    </citation>
    <scope>NUCLEOTIDE SEQUENCE [LARGE SCALE GENOMIC DNA]</scope>
    <source>
        <strain evidence="7 8">SO2202</strain>
    </source>
</reference>
<evidence type="ECO:0000256" key="6">
    <source>
        <dbReference type="SAM" id="Phobius"/>
    </source>
</evidence>
<evidence type="ECO:0000256" key="2">
    <source>
        <dbReference type="ARBA" id="ARBA00022692"/>
    </source>
</evidence>
<feature type="region of interest" description="Disordered" evidence="5">
    <location>
        <begin position="1"/>
        <end position="37"/>
    </location>
</feature>
<dbReference type="OrthoDB" id="2327445at2759"/>
<evidence type="ECO:0000256" key="3">
    <source>
        <dbReference type="ARBA" id="ARBA00022989"/>
    </source>
</evidence>
<dbReference type="GO" id="GO:0031505">
    <property type="term" value="P:fungal-type cell wall organization"/>
    <property type="evidence" value="ECO:0007669"/>
    <property type="project" value="TreeGrafter"/>
</dbReference>
<sequence>MFGRKKKVEEDRGSDVLAGSDSEQTVTNHHHDFEPTPTQIKRATRTRFIWALISSFLLLLSVIFLILVEVGNTSVGSTLNKIYFLKLDISNIIPVSVPNAVLINSIAQSLGLHDFYTVGLWNYCQGYNGQGTTSCSNTETLYWFNPVEIIQSQLLAGATIALPADINSILDLIKTVSNWMFGLFLSGICLDFLVIFLLPLSVFTRWLSLPLALITFLAALLTTVASVIATVMFIIMRNVITGATELNIRANIGTQMFVFMWIASAASIFAWGIQMGMCCCCASRRDVRRGKKMGSKKAWVDGGSPFGGMGKKE</sequence>
<keyword evidence="4 6" id="KW-0472">Membrane</keyword>
<feature type="transmembrane region" description="Helical" evidence="6">
    <location>
        <begin position="211"/>
        <end position="236"/>
    </location>
</feature>
<comment type="subcellular location">
    <subcellularLocation>
        <location evidence="1">Membrane</location>
        <topology evidence="1">Multi-pass membrane protein</topology>
    </subcellularLocation>
</comment>
<dbReference type="Proteomes" id="UP000016931">
    <property type="component" value="Unassembled WGS sequence"/>
</dbReference>
<dbReference type="RefSeq" id="XP_016756458.1">
    <property type="nucleotide sequence ID" value="XM_016907198.1"/>
</dbReference>
<organism evidence="7 8">
    <name type="scientific">Sphaerulina musiva (strain SO2202)</name>
    <name type="common">Poplar stem canker fungus</name>
    <name type="synonym">Septoria musiva</name>
    <dbReference type="NCBI Taxonomy" id="692275"/>
    <lineage>
        <taxon>Eukaryota</taxon>
        <taxon>Fungi</taxon>
        <taxon>Dikarya</taxon>
        <taxon>Ascomycota</taxon>
        <taxon>Pezizomycotina</taxon>
        <taxon>Dothideomycetes</taxon>
        <taxon>Dothideomycetidae</taxon>
        <taxon>Mycosphaerellales</taxon>
        <taxon>Mycosphaerellaceae</taxon>
        <taxon>Sphaerulina</taxon>
    </lineage>
</organism>
<dbReference type="eggNOG" id="ENOG502QRB5">
    <property type="taxonomic scope" value="Eukaryota"/>
</dbReference>
<feature type="transmembrane region" description="Helical" evidence="6">
    <location>
        <begin position="256"/>
        <end position="283"/>
    </location>
</feature>
<dbReference type="PROSITE" id="PS01346">
    <property type="entry name" value="CLAUDIN"/>
    <property type="match status" value="1"/>
</dbReference>
<name>M3CW22_SPHMS</name>
<proteinExistence type="predicted"/>
<dbReference type="PANTHER" id="PTHR28019">
    <property type="entry name" value="CELL MEMBRANE PROTEIN YLR413W-RELATED"/>
    <property type="match status" value="1"/>
</dbReference>
<dbReference type="GeneID" id="27904335"/>
<evidence type="ECO:0000256" key="1">
    <source>
        <dbReference type="ARBA" id="ARBA00004141"/>
    </source>
</evidence>
<evidence type="ECO:0000313" key="7">
    <source>
        <dbReference type="EMBL" id="EMF08337.1"/>
    </source>
</evidence>
<evidence type="ECO:0000256" key="4">
    <source>
        <dbReference type="ARBA" id="ARBA00023136"/>
    </source>
</evidence>
<feature type="transmembrane region" description="Helical" evidence="6">
    <location>
        <begin position="48"/>
        <end position="68"/>
    </location>
</feature>
<protein>
    <recommendedName>
        <fullName evidence="9">Integral membrane protein</fullName>
    </recommendedName>
</protein>
<dbReference type="Pfam" id="PF06687">
    <property type="entry name" value="SUR7"/>
    <property type="match status" value="1"/>
</dbReference>
<dbReference type="PANTHER" id="PTHR28019:SF2">
    <property type="entry name" value="CELL MEMBRANE PROTEIN YLR413W-RELATED"/>
    <property type="match status" value="1"/>
</dbReference>
<evidence type="ECO:0000313" key="8">
    <source>
        <dbReference type="Proteomes" id="UP000016931"/>
    </source>
</evidence>
<evidence type="ECO:0008006" key="9">
    <source>
        <dbReference type="Google" id="ProtNLM"/>
    </source>
</evidence>
<dbReference type="GO" id="GO:0051285">
    <property type="term" value="C:cell cortex of cell tip"/>
    <property type="evidence" value="ECO:0007669"/>
    <property type="project" value="TreeGrafter"/>
</dbReference>
<dbReference type="GO" id="GO:0005886">
    <property type="term" value="C:plasma membrane"/>
    <property type="evidence" value="ECO:0007669"/>
    <property type="project" value="InterPro"/>
</dbReference>
<keyword evidence="3 6" id="KW-1133">Transmembrane helix</keyword>
<evidence type="ECO:0000256" key="5">
    <source>
        <dbReference type="SAM" id="MobiDB-lite"/>
    </source>
</evidence>
<dbReference type="STRING" id="692275.M3CW22"/>
<dbReference type="AlphaFoldDB" id="M3CW22"/>
<gene>
    <name evidence="7" type="ORF">SEPMUDRAFT_152026</name>
</gene>
<accession>M3CW22</accession>